<proteinExistence type="predicted"/>
<keyword evidence="2" id="KW-1185">Reference proteome</keyword>
<accession>A0A4Q0XJY3</accession>
<evidence type="ECO:0000313" key="2">
    <source>
        <dbReference type="Proteomes" id="UP000289792"/>
    </source>
</evidence>
<reference evidence="1 2" key="1">
    <citation type="submission" date="2019-01" db="EMBL/GenBank/DDBJ databases">
        <title>Genome sequence of the Antarctic species Gelidibacter gilvus ACAM 158(T).</title>
        <authorList>
            <person name="Bowman J.P."/>
        </authorList>
    </citation>
    <scope>NUCLEOTIDE SEQUENCE [LARGE SCALE GENOMIC DNA]</scope>
    <source>
        <strain evidence="1 2">IC158</strain>
    </source>
</reference>
<comment type="caution">
    <text evidence="1">The sequence shown here is derived from an EMBL/GenBank/DDBJ whole genome shotgun (WGS) entry which is preliminary data.</text>
</comment>
<dbReference type="PROSITE" id="PS51257">
    <property type="entry name" value="PROKAR_LIPOPROTEIN"/>
    <property type="match status" value="1"/>
</dbReference>
<sequence>MQKLIVILLIATLFIGCKKDTKSPSSVVESEEVNSDREISGSFFYFDDSAVLQTNRELFGVIINEKSQELIKRTKPLKEAPTDEVAVTLKVKVTKKPEHEEGWENRVEIIDIINVSKVDQKDSDIIKLRTEE</sequence>
<protein>
    <recommendedName>
        <fullName evidence="3">NlpE C-terminal OB domain-containing protein</fullName>
    </recommendedName>
</protein>
<dbReference type="OrthoDB" id="1143948at2"/>
<dbReference type="RefSeq" id="WP_129015652.1">
    <property type="nucleotide sequence ID" value="NZ_SDDZ01000001.1"/>
</dbReference>
<gene>
    <name evidence="1" type="ORF">ESZ48_02150</name>
</gene>
<dbReference type="AlphaFoldDB" id="A0A4Q0XJY3"/>
<evidence type="ECO:0008006" key="3">
    <source>
        <dbReference type="Google" id="ProtNLM"/>
    </source>
</evidence>
<evidence type="ECO:0000313" key="1">
    <source>
        <dbReference type="EMBL" id="RXJ52518.1"/>
    </source>
</evidence>
<name>A0A4Q0XJY3_9FLAO</name>
<dbReference type="EMBL" id="SDDZ01000001">
    <property type="protein sequence ID" value="RXJ52518.1"/>
    <property type="molecule type" value="Genomic_DNA"/>
</dbReference>
<dbReference type="Proteomes" id="UP000289792">
    <property type="component" value="Unassembled WGS sequence"/>
</dbReference>
<organism evidence="1 2">
    <name type="scientific">Gelidibacter gilvus</name>
    <dbReference type="NCBI Taxonomy" id="59602"/>
    <lineage>
        <taxon>Bacteria</taxon>
        <taxon>Pseudomonadati</taxon>
        <taxon>Bacteroidota</taxon>
        <taxon>Flavobacteriia</taxon>
        <taxon>Flavobacteriales</taxon>
        <taxon>Flavobacteriaceae</taxon>
        <taxon>Gelidibacter</taxon>
    </lineage>
</organism>